<evidence type="ECO:0000256" key="1">
    <source>
        <dbReference type="SAM" id="MobiDB-lite"/>
    </source>
</evidence>
<gene>
    <name evidence="2" type="ORF">N7505_010934</name>
</gene>
<keyword evidence="3" id="KW-1185">Reference proteome</keyword>
<reference evidence="2 3" key="1">
    <citation type="journal article" date="2023" name="IMA Fungus">
        <title>Comparative genomic study of the Penicillium genus elucidates a diverse pangenome and 15 lateral gene transfer events.</title>
        <authorList>
            <person name="Petersen C."/>
            <person name="Sorensen T."/>
            <person name="Nielsen M.R."/>
            <person name="Sondergaard T.E."/>
            <person name="Sorensen J.L."/>
            <person name="Fitzpatrick D.A."/>
            <person name="Frisvad J.C."/>
            <person name="Nielsen K.L."/>
        </authorList>
    </citation>
    <scope>NUCLEOTIDE SEQUENCE [LARGE SCALE GENOMIC DNA]</scope>
    <source>
        <strain evidence="2 3">IBT 3361</strain>
    </source>
</reference>
<evidence type="ECO:0000313" key="2">
    <source>
        <dbReference type="EMBL" id="KAJ5255783.1"/>
    </source>
</evidence>
<sequence length="461" mass="50123">MSTTPTTPSATVHLLAYNDQVNLKRAFGWSLTQIQAFMVGVVDNPSTYGVDSQVVPELKRLHTDIVALSENGGKYQIGDPYPQPFSRIVNPAGASKNESYLLLDKTTYGGFPYWCSFDLLGRFLSIIGPAPQNATNYNFYLPLAMMYGNWCRKIAPHPPNAYSCVWAEETGKQSHFQLGASLGGYAMPQPRGGLWVRILKQARFDILRDERLDAEGITAWSSNLKSRTANNINFGNCAETYPLAHVLRDRKPHEEVYGLAVMLSNDHRNKYSHPQALRSLMRPCLNCQRVIGLWGGKVENFFTDDMLEDRSTTSSGMQSPTSVGPNPRAPGSRINLPAHKRPSPGGTTETAGPTPKRAKGMQSPASVGPNPKAPGSRITLPAHKRPSPGDSTDTAEPTPTRAKGMQSPASVGPNPKASVLRITLPARLKRPSPGDNTDTAEPTPKRAKGPSHSGKGKGKTQ</sequence>
<accession>A0ABQ8W523</accession>
<organism evidence="2 3">
    <name type="scientific">Penicillium chrysogenum</name>
    <name type="common">Penicillium notatum</name>
    <dbReference type="NCBI Taxonomy" id="5076"/>
    <lineage>
        <taxon>Eukaryota</taxon>
        <taxon>Fungi</taxon>
        <taxon>Dikarya</taxon>
        <taxon>Ascomycota</taxon>
        <taxon>Pezizomycotina</taxon>
        <taxon>Eurotiomycetes</taxon>
        <taxon>Eurotiomycetidae</taxon>
        <taxon>Eurotiales</taxon>
        <taxon>Aspergillaceae</taxon>
        <taxon>Penicillium</taxon>
        <taxon>Penicillium chrysogenum species complex</taxon>
    </lineage>
</organism>
<evidence type="ECO:0000313" key="3">
    <source>
        <dbReference type="Proteomes" id="UP001220256"/>
    </source>
</evidence>
<comment type="caution">
    <text evidence="2">The sequence shown here is derived from an EMBL/GenBank/DDBJ whole genome shotgun (WGS) entry which is preliminary data.</text>
</comment>
<protein>
    <submittedName>
        <fullName evidence="2">Uncharacterized protein</fullName>
    </submittedName>
</protein>
<feature type="compositionally biased region" description="Low complexity" evidence="1">
    <location>
        <begin position="343"/>
        <end position="355"/>
    </location>
</feature>
<feature type="compositionally biased region" description="Polar residues" evidence="1">
    <location>
        <begin position="312"/>
        <end position="324"/>
    </location>
</feature>
<dbReference type="EMBL" id="JAPVEB010000010">
    <property type="protein sequence ID" value="KAJ5255783.1"/>
    <property type="molecule type" value="Genomic_DNA"/>
</dbReference>
<proteinExistence type="predicted"/>
<name>A0ABQ8W523_PENCH</name>
<feature type="region of interest" description="Disordered" evidence="1">
    <location>
        <begin position="309"/>
        <end position="461"/>
    </location>
</feature>
<feature type="compositionally biased region" description="Basic residues" evidence="1">
    <location>
        <begin position="445"/>
        <end position="461"/>
    </location>
</feature>
<dbReference type="Proteomes" id="UP001220256">
    <property type="component" value="Unassembled WGS sequence"/>
</dbReference>